<dbReference type="AlphaFoldDB" id="A0A1Z4ES27"/>
<proteinExistence type="predicted"/>
<reference evidence="3" key="1">
    <citation type="journal article" date="2017" name="Genome Announc.">
        <title>Complete Genome Sequence of Mycobacterium stephanolepidis.</title>
        <authorList>
            <person name="Fukano H."/>
            <person name="Yoshida M."/>
            <person name="Katayama Y."/>
            <person name="Omatsu T."/>
            <person name="Mizutani T."/>
            <person name="Kurata O."/>
            <person name="Wada S."/>
            <person name="Hoshino Y."/>
        </authorList>
    </citation>
    <scope>NUCLEOTIDE SEQUENCE [LARGE SCALE GENOMIC DNA]</scope>
    <source>
        <strain evidence="3">NJB0901</strain>
    </source>
</reference>
<dbReference type="KEGG" id="mste:MSTE_00416"/>
<reference evidence="2 3" key="2">
    <citation type="journal article" date="2017" name="Int. J. Syst. Evol. Microbiol.">
        <title>Mycobacterium stephanolepidis sp. nov., a rapidly growing species related to Mycobacterium chelonae, isolated from marine teleost fish, Stephanolepis cirrhifer.</title>
        <authorList>
            <person name="Fukano H."/>
            <person name="Wada S."/>
            <person name="Kurata O."/>
            <person name="Katayama K."/>
            <person name="Fujiwara N."/>
            <person name="Hoshino Y."/>
        </authorList>
    </citation>
    <scope>NUCLEOTIDE SEQUENCE [LARGE SCALE GENOMIC DNA]</scope>
    <source>
        <strain evidence="2 3">NJB0901</strain>
    </source>
</reference>
<keyword evidence="3" id="KW-1185">Reference proteome</keyword>
<dbReference type="Proteomes" id="UP000217954">
    <property type="component" value="Chromosome"/>
</dbReference>
<sequence>MADTDDHSRRHETSHRDDRLDPPGREVGGQQTTSRQRVDAALAGRLSLQNLNSEEGAIFNAETEVELDRRIAAMNLQDELRKEGLRVAVLNEDGEIVTHPPA</sequence>
<accession>A0A1Z4ES27</accession>
<gene>
    <name evidence="2" type="ORF">MSTE_00416</name>
</gene>
<protein>
    <submittedName>
        <fullName evidence="2">Uncharacterized protein</fullName>
    </submittedName>
</protein>
<evidence type="ECO:0000256" key="1">
    <source>
        <dbReference type="SAM" id="MobiDB-lite"/>
    </source>
</evidence>
<organism evidence="2 3">
    <name type="scientific">[Mycobacterium] stephanolepidis</name>
    <dbReference type="NCBI Taxonomy" id="1520670"/>
    <lineage>
        <taxon>Bacteria</taxon>
        <taxon>Bacillati</taxon>
        <taxon>Actinomycetota</taxon>
        <taxon>Actinomycetes</taxon>
        <taxon>Mycobacteriales</taxon>
        <taxon>Mycobacteriaceae</taxon>
        <taxon>Mycobacteroides</taxon>
    </lineage>
</organism>
<dbReference type="EMBL" id="AP018165">
    <property type="protein sequence ID" value="BAX95759.1"/>
    <property type="molecule type" value="Genomic_DNA"/>
</dbReference>
<name>A0A1Z4ES27_9MYCO</name>
<feature type="compositionally biased region" description="Basic and acidic residues" evidence="1">
    <location>
        <begin position="1"/>
        <end position="24"/>
    </location>
</feature>
<evidence type="ECO:0000313" key="2">
    <source>
        <dbReference type="EMBL" id="BAX95759.1"/>
    </source>
</evidence>
<feature type="region of interest" description="Disordered" evidence="1">
    <location>
        <begin position="1"/>
        <end position="37"/>
    </location>
</feature>
<evidence type="ECO:0000313" key="3">
    <source>
        <dbReference type="Proteomes" id="UP000217954"/>
    </source>
</evidence>
<dbReference type="OrthoDB" id="5422561at2"/>